<accession>A0A268NTL8</accession>
<dbReference type="GO" id="GO:0005737">
    <property type="term" value="C:cytoplasm"/>
    <property type="evidence" value="ECO:0007669"/>
    <property type="project" value="InterPro"/>
</dbReference>
<dbReference type="Pfam" id="PF03829">
    <property type="entry name" value="PTSIIA_gutA"/>
    <property type="match status" value="1"/>
</dbReference>
<evidence type="ECO:0000313" key="3">
    <source>
        <dbReference type="Proteomes" id="UP000216207"/>
    </source>
</evidence>
<dbReference type="GO" id="GO:0016301">
    <property type="term" value="F:kinase activity"/>
    <property type="evidence" value="ECO:0007669"/>
    <property type="project" value="TreeGrafter"/>
</dbReference>
<dbReference type="EMBL" id="NPCC01000052">
    <property type="protein sequence ID" value="PAE86748.1"/>
    <property type="molecule type" value="Genomic_DNA"/>
</dbReference>
<dbReference type="RefSeq" id="WP_095327431.1">
    <property type="nucleotide sequence ID" value="NZ_NPCC01000052.1"/>
</dbReference>
<dbReference type="PROSITE" id="PS51097">
    <property type="entry name" value="PTS_EIIA_TYPE_5"/>
    <property type="match status" value="1"/>
</dbReference>
<dbReference type="PANTHER" id="PTHR40398:SF1">
    <property type="entry name" value="PTS SYSTEM GLUCITOL_SORBITOL-SPECIFIC EIIA COMPONENT"/>
    <property type="match status" value="1"/>
</dbReference>
<name>A0A268NTL8_SHOCL</name>
<evidence type="ECO:0000313" key="2">
    <source>
        <dbReference type="EMBL" id="PAE86748.1"/>
    </source>
</evidence>
<comment type="caution">
    <text evidence="2">The sequence shown here is derived from an EMBL/GenBank/DDBJ whole genome shotgun (WGS) entry which is preliminary data.</text>
</comment>
<sequence>MIIYKTTVTKLGALACDFLAENILILFKDNAPEELAEYCVLHQENQLIDKIQPGDTAILAGQAFEVTAVGSAVEKNLRSLGHITIKADGAKEAELPGTLSLEAKPLPLLKEGDTITISR</sequence>
<protein>
    <submittedName>
        <fullName evidence="2">PTS sorbitol transporter subunit IIA</fullName>
    </submittedName>
</protein>
<feature type="modified residue" description="Phosphohistidine; by HPr" evidence="1">
    <location>
        <position position="42"/>
    </location>
</feature>
<dbReference type="InterPro" id="IPR036665">
    <property type="entry name" value="PTS_IIA_glucitol/sorbitol_sf"/>
</dbReference>
<proteinExistence type="predicted"/>
<dbReference type="GO" id="GO:0008982">
    <property type="term" value="F:protein-N(PI)-phosphohistidine-sugar phosphotransferase activity"/>
    <property type="evidence" value="ECO:0007669"/>
    <property type="project" value="InterPro"/>
</dbReference>
<dbReference type="GO" id="GO:0009401">
    <property type="term" value="P:phosphoenolpyruvate-dependent sugar phosphotransferase system"/>
    <property type="evidence" value="ECO:0007669"/>
    <property type="project" value="InterPro"/>
</dbReference>
<dbReference type="InterPro" id="IPR004716">
    <property type="entry name" value="PTS_IIA_glucitol/sorbitol-sp"/>
</dbReference>
<dbReference type="PANTHER" id="PTHR40398">
    <property type="entry name" value="PTS SYSTEM GLUCITOL/SORBITOL-SPECIFIC EIIA COMPONENT"/>
    <property type="match status" value="1"/>
</dbReference>
<dbReference type="Gene3D" id="2.40.33.40">
    <property type="entry name" value="Phosphotransferase system, glucitol/sorbitol-specific IIA component"/>
    <property type="match status" value="1"/>
</dbReference>
<dbReference type="SUPFAM" id="SSF141530">
    <property type="entry name" value="PTSIIA/GutA-like"/>
    <property type="match status" value="1"/>
</dbReference>
<reference evidence="2 3" key="1">
    <citation type="submission" date="2017-07" db="EMBL/GenBank/DDBJ databases">
        <title>Isolation and whole genome analysis of endospore-forming bacteria from heroin.</title>
        <authorList>
            <person name="Kalinowski J."/>
            <person name="Ahrens B."/>
            <person name="Al-Dilaimi A."/>
            <person name="Winkler A."/>
            <person name="Wibberg D."/>
            <person name="Schleenbecker U."/>
            <person name="Ruckert C."/>
            <person name="Wolfel R."/>
            <person name="Grass G."/>
        </authorList>
    </citation>
    <scope>NUCLEOTIDE SEQUENCE [LARGE SCALE GENOMIC DNA]</scope>
    <source>
        <strain evidence="2 3">7539</strain>
    </source>
</reference>
<evidence type="ECO:0000256" key="1">
    <source>
        <dbReference type="PROSITE-ProRule" id="PRU00420"/>
    </source>
</evidence>
<gene>
    <name evidence="2" type="ORF">CHH72_21990</name>
</gene>
<dbReference type="AlphaFoldDB" id="A0A268NTL8"/>
<organism evidence="2 3">
    <name type="scientific">Shouchella clausii</name>
    <name type="common">Alkalihalobacillus clausii</name>
    <dbReference type="NCBI Taxonomy" id="79880"/>
    <lineage>
        <taxon>Bacteria</taxon>
        <taxon>Bacillati</taxon>
        <taxon>Bacillota</taxon>
        <taxon>Bacilli</taxon>
        <taxon>Bacillales</taxon>
        <taxon>Bacillaceae</taxon>
        <taxon>Shouchella</taxon>
    </lineage>
</organism>
<dbReference type="Proteomes" id="UP000216207">
    <property type="component" value="Unassembled WGS sequence"/>
</dbReference>